<feature type="region of interest" description="Disordered" evidence="4">
    <location>
        <begin position="756"/>
        <end position="789"/>
    </location>
</feature>
<feature type="compositionally biased region" description="Basic and acidic residues" evidence="4">
    <location>
        <begin position="419"/>
        <end position="431"/>
    </location>
</feature>
<feature type="compositionally biased region" description="Polar residues" evidence="4">
    <location>
        <begin position="831"/>
        <end position="855"/>
    </location>
</feature>
<dbReference type="InterPro" id="IPR001680">
    <property type="entry name" value="WD40_rpt"/>
</dbReference>
<accession>A0A0L0FZG7</accession>
<dbReference type="GeneID" id="25906251"/>
<dbReference type="Gene3D" id="2.130.10.10">
    <property type="entry name" value="YVTN repeat-like/Quinoprotein amine dehydrogenase"/>
    <property type="match status" value="1"/>
</dbReference>
<evidence type="ECO:0000256" key="4">
    <source>
        <dbReference type="SAM" id="MobiDB-lite"/>
    </source>
</evidence>
<dbReference type="InterPro" id="IPR056421">
    <property type="entry name" value="TPR_GEMI5"/>
</dbReference>
<feature type="region of interest" description="Disordered" evidence="4">
    <location>
        <begin position="116"/>
        <end position="260"/>
    </location>
</feature>
<dbReference type="STRING" id="667725.A0A0L0FZG7"/>
<dbReference type="GO" id="GO:0005634">
    <property type="term" value="C:nucleus"/>
    <property type="evidence" value="ECO:0007669"/>
    <property type="project" value="TreeGrafter"/>
</dbReference>
<name>A0A0L0FZG7_9EUKA</name>
<dbReference type="Proteomes" id="UP000054560">
    <property type="component" value="Unassembled WGS sequence"/>
</dbReference>
<keyword evidence="2" id="KW-0677">Repeat</keyword>
<feature type="compositionally biased region" description="Polar residues" evidence="4">
    <location>
        <begin position="201"/>
        <end position="211"/>
    </location>
</feature>
<dbReference type="RefSeq" id="XP_014155858.1">
    <property type="nucleotide sequence ID" value="XM_014300383.1"/>
</dbReference>
<dbReference type="PANTHER" id="PTHR46362">
    <property type="entry name" value="GEM-ASSOCIATED PROTEIN 5"/>
    <property type="match status" value="1"/>
</dbReference>
<feature type="compositionally biased region" description="Basic and acidic residues" evidence="4">
    <location>
        <begin position="756"/>
        <end position="771"/>
    </location>
</feature>
<feature type="region of interest" description="Disordered" evidence="4">
    <location>
        <begin position="328"/>
        <end position="353"/>
    </location>
</feature>
<feature type="compositionally biased region" description="Polar residues" evidence="4">
    <location>
        <begin position="865"/>
        <end position="876"/>
    </location>
</feature>
<organism evidence="6 7">
    <name type="scientific">Sphaeroforma arctica JP610</name>
    <dbReference type="NCBI Taxonomy" id="667725"/>
    <lineage>
        <taxon>Eukaryota</taxon>
        <taxon>Ichthyosporea</taxon>
        <taxon>Ichthyophonida</taxon>
        <taxon>Sphaeroforma</taxon>
    </lineage>
</organism>
<feature type="compositionally biased region" description="Polar residues" evidence="4">
    <location>
        <begin position="328"/>
        <end position="342"/>
    </location>
</feature>
<dbReference type="InterPro" id="IPR052640">
    <property type="entry name" value="Gemin-5"/>
</dbReference>
<dbReference type="InterPro" id="IPR015943">
    <property type="entry name" value="WD40/YVTN_repeat-like_dom_sf"/>
</dbReference>
<evidence type="ECO:0000313" key="6">
    <source>
        <dbReference type="EMBL" id="KNC81956.1"/>
    </source>
</evidence>
<feature type="compositionally biased region" description="Polar residues" evidence="4">
    <location>
        <begin position="163"/>
        <end position="187"/>
    </location>
</feature>
<dbReference type="PROSITE" id="PS00678">
    <property type="entry name" value="WD_REPEATS_1"/>
    <property type="match status" value="1"/>
</dbReference>
<sequence length="1252" mass="136560">MEQTLQTLQPTSCQGTLQSTSVKGHHLDATDEGVLVLKGHTHRVVCIAWSPHVTGRLASASFDQTVQIWDVLTETALCNYRGHLSRVYSVAFSLTNADVCISGSADQTVRVWHVSAQAHKRPPSKAQKKGTGPALKLKKSGPGEVNNLETDIASSRAMAHPHTNGTKLASVTHSGSSEAIDSGLNKSTGKRKEPVDGPSAENASLKRQCTAETRVESRDKDRDGSIPESDMLRMSQMSTGSNVQDGPTHAQTRPHTQPKRPKLKTLLRSCNLVDGHNGVMVETCEDLIFTYLHKKMRARAGTNYHTSGPRSGSGCGCKCERGAQTDNGHLDVQSSDTPQSTAESDRGVQKGVHRSVSDNFCKRLFLNTFAEGTYTNAQLTRGQRIASLKHTRAPLHTPLPPPQRPSNGTDTVPLTNTRLHADTNTRMDSHTETPAPTPQPRRASDVVYMVGNRASIRQRLESEIDDLQKTHTHTKPNTGGNENANTDTGNRATNLASQSELMFENRDGSLNSGFFESSSVEKDRTGMHLRAFLGVYAAPDVLVGIRTGTLETPLDDFQVSMAMGYGRDTWVRVCKAYAQQLVRDKHVHKAVSYLLLAGEVVEAVKVYQKCRLYRDAFLLGRLRLLPTHPQLQEVLTDWSAQCVTKQQFAQAAKCEILLGNTRTAAVYLSQFGAGQYGAALLLCDQFPEAGHILKRTEIVEDAIDSDKIMCVCTSALAREIKAREWERARVLMDRYMYCDQCIDHSVEAIGATEGMSGDHSHVPAHTHKAEVHTAVSETDSKEELPKGDAQQVVECTLHDGVRSLYPDAHTGPIDMVDAALKSSGSDKSDTRLSQPASNSASDKSSTVEAGGTATTKLLRGDSVDTAVNKSDTSVGKSETDESVCEKIDRSMTTNHNMSDGCKSLRSILAPYSALLCTAQWLAMYDVPVDGHAAHNRLFQNPARNHESLHFSEIETGQTNVSTCTCASIAGRMRACVCGHGTNIPGNRFLGRLIDAHIVLLQHQCSPQSTLQKSDSSAVEVRSHSLSALAMQLSEILEALTADGVICDDMELLEVTRKQEKCVLGEKLSSTSHAPSEYQGDNLIHTGDSKVLPNNTKVSGTNFDTTSNSRDGKAALPLQAQVQTKDLQQHTLLLQNDTPLVAMVTLGVLQFIGGSERFVHTWSQLLMKNTRITPDSLLIMLDSEAPERMRTDVHVGARGGMDNLNTVEVDESSCEPGTREMKSVRHTILTNLLLGAETVKFLRWLRVKIGEKG</sequence>
<evidence type="ECO:0000256" key="1">
    <source>
        <dbReference type="ARBA" id="ARBA00022574"/>
    </source>
</evidence>
<dbReference type="GO" id="GO:0032797">
    <property type="term" value="C:SMN complex"/>
    <property type="evidence" value="ECO:0007669"/>
    <property type="project" value="TreeGrafter"/>
</dbReference>
<dbReference type="PANTHER" id="PTHR46362:SF1">
    <property type="entry name" value="GEM-ASSOCIATED PROTEIN 5"/>
    <property type="match status" value="1"/>
</dbReference>
<feature type="domain" description="Gem-associated protein 5 TPR" evidence="5">
    <location>
        <begin position="551"/>
        <end position="672"/>
    </location>
</feature>
<proteinExistence type="predicted"/>
<gene>
    <name evidence="6" type="ORF">SARC_05747</name>
</gene>
<feature type="compositionally biased region" description="Polar residues" evidence="4">
    <location>
        <begin position="406"/>
        <end position="418"/>
    </location>
</feature>
<dbReference type="Pfam" id="PF23774">
    <property type="entry name" value="TPR_GEMI5"/>
    <property type="match status" value="1"/>
</dbReference>
<evidence type="ECO:0000256" key="3">
    <source>
        <dbReference type="PROSITE-ProRule" id="PRU00221"/>
    </source>
</evidence>
<keyword evidence="7" id="KW-1185">Reference proteome</keyword>
<evidence type="ECO:0000259" key="5">
    <source>
        <dbReference type="Pfam" id="PF23774"/>
    </source>
</evidence>
<evidence type="ECO:0000256" key="2">
    <source>
        <dbReference type="ARBA" id="ARBA00022737"/>
    </source>
</evidence>
<dbReference type="PROSITE" id="PS50082">
    <property type="entry name" value="WD_REPEATS_2"/>
    <property type="match status" value="2"/>
</dbReference>
<keyword evidence="1 3" id="KW-0853">WD repeat</keyword>
<reference evidence="6 7" key="1">
    <citation type="submission" date="2011-02" db="EMBL/GenBank/DDBJ databases">
        <title>The Genome Sequence of Sphaeroforma arctica JP610.</title>
        <authorList>
            <consortium name="The Broad Institute Genome Sequencing Platform"/>
            <person name="Russ C."/>
            <person name="Cuomo C."/>
            <person name="Young S.K."/>
            <person name="Zeng Q."/>
            <person name="Gargeya S."/>
            <person name="Alvarado L."/>
            <person name="Berlin A."/>
            <person name="Chapman S.B."/>
            <person name="Chen Z."/>
            <person name="Freedman E."/>
            <person name="Gellesch M."/>
            <person name="Goldberg J."/>
            <person name="Griggs A."/>
            <person name="Gujja S."/>
            <person name="Heilman E."/>
            <person name="Heiman D."/>
            <person name="Howarth C."/>
            <person name="Mehta T."/>
            <person name="Neiman D."/>
            <person name="Pearson M."/>
            <person name="Roberts A."/>
            <person name="Saif S."/>
            <person name="Shea T."/>
            <person name="Shenoy N."/>
            <person name="Sisk P."/>
            <person name="Stolte C."/>
            <person name="Sykes S."/>
            <person name="White J."/>
            <person name="Yandava C."/>
            <person name="Burger G."/>
            <person name="Gray M.W."/>
            <person name="Holland P.W.H."/>
            <person name="King N."/>
            <person name="Lang F.B.F."/>
            <person name="Roger A.J."/>
            <person name="Ruiz-Trillo I."/>
            <person name="Haas B."/>
            <person name="Nusbaum C."/>
            <person name="Birren B."/>
        </authorList>
    </citation>
    <scope>NUCLEOTIDE SEQUENCE [LARGE SCALE GENOMIC DNA]</scope>
    <source>
        <strain evidence="6 7">JP610</strain>
    </source>
</reference>
<protein>
    <recommendedName>
        <fullName evidence="5">Gem-associated protein 5 TPR domain-containing protein</fullName>
    </recommendedName>
</protein>
<dbReference type="EMBL" id="KQ241976">
    <property type="protein sequence ID" value="KNC81956.1"/>
    <property type="molecule type" value="Genomic_DNA"/>
</dbReference>
<feature type="region of interest" description="Disordered" evidence="4">
    <location>
        <begin position="820"/>
        <end position="884"/>
    </location>
</feature>
<feature type="repeat" description="WD" evidence="3">
    <location>
        <begin position="37"/>
        <end position="79"/>
    </location>
</feature>
<feature type="compositionally biased region" description="Basic and acidic residues" evidence="4">
    <location>
        <begin position="213"/>
        <end position="225"/>
    </location>
</feature>
<evidence type="ECO:0000313" key="7">
    <source>
        <dbReference type="Proteomes" id="UP000054560"/>
    </source>
</evidence>
<dbReference type="InterPro" id="IPR019775">
    <property type="entry name" value="WD40_repeat_CS"/>
</dbReference>
<dbReference type="PROSITE" id="PS50294">
    <property type="entry name" value="WD_REPEATS_REGION"/>
    <property type="match status" value="2"/>
</dbReference>
<dbReference type="AlphaFoldDB" id="A0A0L0FZG7"/>
<dbReference type="Pfam" id="PF00400">
    <property type="entry name" value="WD40"/>
    <property type="match status" value="2"/>
</dbReference>
<feature type="region of interest" description="Disordered" evidence="4">
    <location>
        <begin position="470"/>
        <end position="490"/>
    </location>
</feature>
<dbReference type="InterPro" id="IPR036322">
    <property type="entry name" value="WD40_repeat_dom_sf"/>
</dbReference>
<dbReference type="OrthoDB" id="7326421at2759"/>
<feature type="region of interest" description="Disordered" evidence="4">
    <location>
        <begin position="393"/>
        <end position="442"/>
    </location>
</feature>
<dbReference type="GO" id="GO:0003730">
    <property type="term" value="F:mRNA 3'-UTR binding"/>
    <property type="evidence" value="ECO:0007669"/>
    <property type="project" value="TreeGrafter"/>
</dbReference>
<feature type="compositionally biased region" description="Polar residues" evidence="4">
    <location>
        <begin position="235"/>
        <end position="255"/>
    </location>
</feature>
<dbReference type="GO" id="GO:0000387">
    <property type="term" value="P:spliceosomal snRNP assembly"/>
    <property type="evidence" value="ECO:0007669"/>
    <property type="project" value="TreeGrafter"/>
</dbReference>
<feature type="compositionally biased region" description="Basic residues" evidence="4">
    <location>
        <begin position="118"/>
        <end position="128"/>
    </location>
</feature>
<feature type="compositionally biased region" description="Polar residues" evidence="4">
    <location>
        <begin position="475"/>
        <end position="490"/>
    </location>
</feature>
<dbReference type="SUPFAM" id="SSF50978">
    <property type="entry name" value="WD40 repeat-like"/>
    <property type="match status" value="1"/>
</dbReference>
<feature type="repeat" description="WD" evidence="3">
    <location>
        <begin position="80"/>
        <end position="115"/>
    </location>
</feature>
<dbReference type="SMART" id="SM00320">
    <property type="entry name" value="WD40"/>
    <property type="match status" value="2"/>
</dbReference>